<dbReference type="AlphaFoldDB" id="A0A0F9V1A5"/>
<organism evidence="1">
    <name type="scientific">marine sediment metagenome</name>
    <dbReference type="NCBI Taxonomy" id="412755"/>
    <lineage>
        <taxon>unclassified sequences</taxon>
        <taxon>metagenomes</taxon>
        <taxon>ecological metagenomes</taxon>
    </lineage>
</organism>
<comment type="caution">
    <text evidence="1">The sequence shown here is derived from an EMBL/GenBank/DDBJ whole genome shotgun (WGS) entry which is preliminary data.</text>
</comment>
<evidence type="ECO:0000313" key="1">
    <source>
        <dbReference type="EMBL" id="KKN99025.1"/>
    </source>
</evidence>
<accession>A0A0F9V1A5</accession>
<name>A0A0F9V1A5_9ZZZZ</name>
<protein>
    <submittedName>
        <fullName evidence="1">Uncharacterized protein</fullName>
    </submittedName>
</protein>
<dbReference type="EMBL" id="LAZR01000049">
    <property type="protein sequence ID" value="KKN99025.1"/>
    <property type="molecule type" value="Genomic_DNA"/>
</dbReference>
<gene>
    <name evidence="1" type="ORF">LCGC14_0142700</name>
</gene>
<sequence length="57" mass="6372">MTAIIKVEHGQFGLGEIGEINFDEEGAIISVEWDDGLKGRYRADEIEFVVTNSNETK</sequence>
<proteinExistence type="predicted"/>
<reference evidence="1" key="1">
    <citation type="journal article" date="2015" name="Nature">
        <title>Complex archaea that bridge the gap between prokaryotes and eukaryotes.</title>
        <authorList>
            <person name="Spang A."/>
            <person name="Saw J.H."/>
            <person name="Jorgensen S.L."/>
            <person name="Zaremba-Niedzwiedzka K."/>
            <person name="Martijn J."/>
            <person name="Lind A.E."/>
            <person name="van Eijk R."/>
            <person name="Schleper C."/>
            <person name="Guy L."/>
            <person name="Ettema T.J."/>
        </authorList>
    </citation>
    <scope>NUCLEOTIDE SEQUENCE</scope>
</reference>